<dbReference type="InterPro" id="IPR047951">
    <property type="entry name" value="Transpos_ISL3"/>
</dbReference>
<name>A0ABU2JHV2_9ACTN</name>
<gene>
    <name evidence="2" type="ORF">RM423_24775</name>
</gene>
<evidence type="ECO:0000313" key="3">
    <source>
        <dbReference type="Proteomes" id="UP001183176"/>
    </source>
</evidence>
<dbReference type="InterPro" id="IPR002560">
    <property type="entry name" value="Transposase_DDE"/>
</dbReference>
<protein>
    <submittedName>
        <fullName evidence="2">ISL3 family transposase</fullName>
    </submittedName>
</protein>
<dbReference type="NCBIfam" id="NF033550">
    <property type="entry name" value="transpos_ISL3"/>
    <property type="match status" value="1"/>
</dbReference>
<sequence length="427" mass="47007">DLTTFCRLDGLGLVVTGQQLQPDHAVLECRVSEADDWCHSCGCRGVPRDSVTRRVTHVPLGWRPTILQLRVRRYQCTGCGRVWRQDTAAAAAPGAKLSTQAVLWALKSLVIDRMSIARIAAALGVSWHTANDAALSAGHDLLIADPTRLDGVRVLGVDEHAWRHTRRGDKFVTVIIDLTPVREGTGPARLLDMITGRSKQVLKTWLDTQTPAFRKGIEVVAMDGFTGFKTAAAEEIPEAVAVMDPFHVVALAGDALDRCRQRTQQDTCGHRGRTGDPLYGIRRALRTGDELLTDRQRQRLATAFADEQHVQVQATWGIYQRIVTAYRDPDRRAGKAELAAVITALGRGVPAALTELITLGRTLTRRATDVLAYFDRPHTSNGPTEAINGRLEHLHGTALGFRNLTNYITRSLPDTGGFRPQLHPLLR</sequence>
<feature type="non-terminal residue" evidence="2">
    <location>
        <position position="1"/>
    </location>
</feature>
<keyword evidence="3" id="KW-1185">Reference proteome</keyword>
<evidence type="ECO:0000259" key="1">
    <source>
        <dbReference type="Pfam" id="PF01610"/>
    </source>
</evidence>
<reference evidence="3" key="1">
    <citation type="submission" date="2023-07" db="EMBL/GenBank/DDBJ databases">
        <title>30 novel species of actinomycetes from the DSMZ collection.</title>
        <authorList>
            <person name="Nouioui I."/>
        </authorList>
    </citation>
    <scope>NUCLEOTIDE SEQUENCE [LARGE SCALE GENOMIC DNA]</scope>
    <source>
        <strain evidence="3">DSM 44399</strain>
    </source>
</reference>
<dbReference type="Proteomes" id="UP001183176">
    <property type="component" value="Unassembled WGS sequence"/>
</dbReference>
<comment type="caution">
    <text evidence="2">The sequence shown here is derived from an EMBL/GenBank/DDBJ whole genome shotgun (WGS) entry which is preliminary data.</text>
</comment>
<feature type="domain" description="Transposase IS204/IS1001/IS1096/IS1165 DDE" evidence="1">
    <location>
        <begin position="155"/>
        <end position="410"/>
    </location>
</feature>
<dbReference type="PANTHER" id="PTHR33498">
    <property type="entry name" value="TRANSPOSASE FOR INSERTION SEQUENCE ELEMENT IS1557"/>
    <property type="match status" value="1"/>
</dbReference>
<evidence type="ECO:0000313" key="2">
    <source>
        <dbReference type="EMBL" id="MDT0264566.1"/>
    </source>
</evidence>
<dbReference type="PANTHER" id="PTHR33498:SF1">
    <property type="entry name" value="TRANSPOSASE FOR INSERTION SEQUENCE ELEMENT IS1557"/>
    <property type="match status" value="1"/>
</dbReference>
<dbReference type="Pfam" id="PF01610">
    <property type="entry name" value="DDE_Tnp_ISL3"/>
    <property type="match status" value="1"/>
</dbReference>
<dbReference type="RefSeq" id="WP_311425699.1">
    <property type="nucleotide sequence ID" value="NZ_JAVREH010000167.1"/>
</dbReference>
<proteinExistence type="predicted"/>
<dbReference type="EMBL" id="JAVREH010000167">
    <property type="protein sequence ID" value="MDT0264566.1"/>
    <property type="molecule type" value="Genomic_DNA"/>
</dbReference>
<accession>A0ABU2JHV2</accession>
<organism evidence="2 3">
    <name type="scientific">Jatrophihabitans lederbergiae</name>
    <dbReference type="NCBI Taxonomy" id="3075547"/>
    <lineage>
        <taxon>Bacteria</taxon>
        <taxon>Bacillati</taxon>
        <taxon>Actinomycetota</taxon>
        <taxon>Actinomycetes</taxon>
        <taxon>Jatrophihabitantales</taxon>
        <taxon>Jatrophihabitantaceae</taxon>
        <taxon>Jatrophihabitans</taxon>
    </lineage>
</organism>